<protein>
    <recommendedName>
        <fullName evidence="4">Glycosyl transferase family 1 domain-containing protein</fullName>
    </recommendedName>
</protein>
<name>A0A0D2WNH4_CAPO3</name>
<reference evidence="3" key="1">
    <citation type="submission" date="2011-02" db="EMBL/GenBank/DDBJ databases">
        <title>The Genome Sequence of Capsaspora owczarzaki ATCC 30864.</title>
        <authorList>
            <person name="Russ C."/>
            <person name="Cuomo C."/>
            <person name="Burger G."/>
            <person name="Gray M.W."/>
            <person name="Holland P.W.H."/>
            <person name="King N."/>
            <person name="Lang F.B.F."/>
            <person name="Roger A.J."/>
            <person name="Ruiz-Trillo I."/>
            <person name="Young S.K."/>
            <person name="Zeng Q."/>
            <person name="Gargeya S."/>
            <person name="Alvarado L."/>
            <person name="Berlin A."/>
            <person name="Chapman S.B."/>
            <person name="Chen Z."/>
            <person name="Freedman E."/>
            <person name="Gellesch M."/>
            <person name="Goldberg J."/>
            <person name="Griggs A."/>
            <person name="Gujja S."/>
            <person name="Heilman E."/>
            <person name="Heiman D."/>
            <person name="Howarth C."/>
            <person name="Mehta T."/>
            <person name="Neiman D."/>
            <person name="Pearson M."/>
            <person name="Roberts A."/>
            <person name="Saif S."/>
            <person name="Shea T."/>
            <person name="Shenoy N."/>
            <person name="Sisk P."/>
            <person name="Stolte C."/>
            <person name="Sykes S."/>
            <person name="White J."/>
            <person name="Yandava C."/>
            <person name="Haas B."/>
            <person name="Nusbaum C."/>
            <person name="Birren B."/>
        </authorList>
    </citation>
    <scope>NUCLEOTIDE SEQUENCE</scope>
    <source>
        <strain evidence="3">ATCC 30864</strain>
    </source>
</reference>
<sequence length="1825" mass="200887">MTSARPLLPFDAASHAQASQSYFSTWLRWTLPRRIHFGRRGRVAVIVLIFLLSLYLLVPKAPEWQVADHGSGTMGGNATSLSADEFEGRRAPQLVPNAHPRRAPPGVLNNTLPRQDPAVDVDLEEPVAAAKPDVANPSNHHTAVNPNPAVSVVAPVVAPVVGPVPAQVPPKNGDVDAAQSGDQAGKRLTPDSQRVGSNPDRDTVVKDTLRVVKSEMSEKSLEDNVKLEEVPAILVEEYSANTMPESESESESESVLPLPSIATLLASVETWHASAPWLQDVNQTLPEWLESSRSVRSSADDDQVVESMKPLFWKEPIASPPGPRDATSLPRTCPPWESFHSKQQRTHVLLFGPVSVSWIDGSSAWLVSLATVLLMPPNCDVHVDILLTNPLVTTKAMREAQAVNQTVGEGSYVDTTPLQPYTHLNSLIDNSPVATTLQPLLKQGRIRLMDAWNPAHMGGQTMAAKVPRLTPARAMQVIRALDAREEYNLILVRGLDVGQLLAREPNMARRTSVVFVSDIKEEQVAQLREIVQSPARLVFSTPHMREFSEENYGVPHGSVVIPPMVPDPSVAMTSRADLQSTDRPLKFCYSGKADSLYMSLELVAGFQEFLRQNPTTKVSMLLMVSKVKGDAAFQQQLSDRMDAAAPHIEVRSGLVRTEVARILRTECDVGLRWMRHDSGHELSTKLIEYAANGLPVLVNRSPATESFLGVDYPFFLTVDGGPVLTDPLPEGQVEFSEIDVQTLSVAMGQMVANRHLLAEMSAHVRKRAEPFFFSSVATTVFGMVNPYRSQLSAALSAPEAPTLLHRRIRVLFAGHDLKFATQIIEQFRARSDVEVELDMWKSHTKHNETRSKELAEWADVVWCEWALGNAVWYADNLALHKTLVVRLHRQELVTKFIPIVNWSRVDRLIVITPWIYASAKQWLPANATVQVELVYNSVDTEGFLRPKTSRALRTLGLLGYVPLMKRADLAVEILVELRQTDPTWTLMVAGSSPYSFDWLMRRPEELAFYTNLAKNITQLGLDKAVQYSTTHVSAPEWFENVGYILSTSDYEGSHQAVAEGMGAGCIPVVRNWNGSEHIYPTALHFNTPKEAAQQILQMDASFMAVKGAKRARLIASTVTPYLQEANNRFALQQCMHAAFGMMLPPGVPTVVASETEWQANFGLEMIKATPMLRQPIAPLNPLKVNIAVWMSSELKSAIASYSQVVPLTKASWRKLFKNVQFDLLLVAADDLEDPLEAFGADINELVLMAHDMHVPFVFWDARASAESLLPTVQPHQKTLEMASAVFVTTKLLEAEYATLLKASEVSVHRAWHPIQHLVHNPTGSRRPKLGKSVFFGPEASLQGYPSSTTALLAPAVEHGLVIFGDATAVVPKELVTALHPLPLQQETNSTLRQFQTGLVVGQQSHQHLSQAVHAVMAGTAIISDSASADELRQVLGSNGFVEADSADAVSDALKRLSSSVQREALTLSAQRHILASRTYQHFLGEILQAASVYTEAQFATASASFGVSVVACMEHNGATAEQDSSSLPLVPLVEDDLLDDILECPFPELEAHVESYLRMEHAQKELVIGVYGRQIFPLSEHAQARVEATLNGDASVAADLSLGLRDLSEMVGGTIERVPVCSPRRLYRAGAVERILEHRYPSLARVVFETRDWGSGLCMNQAVVVSGKQPSPMPLMLFLESRHYYGRNFLTDLVPIFGFTDAKIVGKSSFHVPLPSDVAEDLSAKASPDSPLSAGLFHRQPEAENEFVDVITASATAIVQRELFQSQLSFSITSSRPLDRLLLQARNQRIVMYSGNRHGFVHVPTDQSGYEATQDSAAMKTFVDL</sequence>
<dbReference type="PANTHER" id="PTHR12526:SF636">
    <property type="entry name" value="BLL3647 PROTEIN"/>
    <property type="match status" value="1"/>
</dbReference>
<dbReference type="SUPFAM" id="SSF53756">
    <property type="entry name" value="UDP-Glycosyltransferase/glycogen phosphorylase"/>
    <property type="match status" value="2"/>
</dbReference>
<evidence type="ECO:0000313" key="3">
    <source>
        <dbReference type="Proteomes" id="UP000008743"/>
    </source>
</evidence>
<dbReference type="PANTHER" id="PTHR12526">
    <property type="entry name" value="GLYCOSYLTRANSFERASE"/>
    <property type="match status" value="1"/>
</dbReference>
<organism evidence="2 3">
    <name type="scientific">Capsaspora owczarzaki (strain ATCC 30864)</name>
    <dbReference type="NCBI Taxonomy" id="595528"/>
    <lineage>
        <taxon>Eukaryota</taxon>
        <taxon>Filasterea</taxon>
        <taxon>Capsaspora</taxon>
    </lineage>
</organism>
<evidence type="ECO:0000313" key="2">
    <source>
        <dbReference type="EMBL" id="KJE91953.1"/>
    </source>
</evidence>
<dbReference type="InParanoid" id="A0A0D2WNH4"/>
<dbReference type="GO" id="GO:0016757">
    <property type="term" value="F:glycosyltransferase activity"/>
    <property type="evidence" value="ECO:0007669"/>
    <property type="project" value="TreeGrafter"/>
</dbReference>
<dbReference type="Proteomes" id="UP000008743">
    <property type="component" value="Unassembled WGS sequence"/>
</dbReference>
<dbReference type="Gene3D" id="3.40.50.2000">
    <property type="entry name" value="Glycogen Phosphorylase B"/>
    <property type="match status" value="2"/>
</dbReference>
<accession>A0A0D2WNH4</accession>
<dbReference type="RefSeq" id="XP_004363838.2">
    <property type="nucleotide sequence ID" value="XM_004363781.2"/>
</dbReference>
<gene>
    <name evidence="2" type="ORF">CAOG_002999</name>
</gene>
<dbReference type="eggNOG" id="ENOG502SMX8">
    <property type="taxonomic scope" value="Eukaryota"/>
</dbReference>
<evidence type="ECO:0000256" key="1">
    <source>
        <dbReference type="SAM" id="MobiDB-lite"/>
    </source>
</evidence>
<proteinExistence type="predicted"/>
<keyword evidence="3" id="KW-1185">Reference proteome</keyword>
<feature type="region of interest" description="Disordered" evidence="1">
    <location>
        <begin position="165"/>
        <end position="202"/>
    </location>
</feature>
<evidence type="ECO:0008006" key="4">
    <source>
        <dbReference type="Google" id="ProtNLM"/>
    </source>
</evidence>
<dbReference type="EMBL" id="KE346363">
    <property type="protein sequence ID" value="KJE91953.1"/>
    <property type="molecule type" value="Genomic_DNA"/>
</dbReference>
<dbReference type="PhylomeDB" id="A0A0D2WNH4"/>
<dbReference type="OrthoDB" id="10664340at2759"/>